<dbReference type="InterPro" id="IPR001375">
    <property type="entry name" value="Peptidase_S9_cat"/>
</dbReference>
<dbReference type="InterPro" id="IPR050585">
    <property type="entry name" value="Xaa-Pro_dipeptidyl-ppase/CocE"/>
</dbReference>
<dbReference type="GO" id="GO:0006508">
    <property type="term" value="P:proteolysis"/>
    <property type="evidence" value="ECO:0007669"/>
    <property type="project" value="InterPro"/>
</dbReference>
<dbReference type="AlphaFoldDB" id="A0A455U6R4"/>
<dbReference type="PANTHER" id="PTHR43056">
    <property type="entry name" value="PEPTIDASE S9 PROLYL OLIGOPEPTIDASE"/>
    <property type="match status" value="1"/>
</dbReference>
<dbReference type="PANTHER" id="PTHR43056:SF5">
    <property type="entry name" value="PEPTIDASE S9 PROLYL OLIGOPEPTIDASE CATALYTIC DOMAIN-CONTAINING PROTEIN"/>
    <property type="match status" value="1"/>
</dbReference>
<reference evidence="2 3" key="1">
    <citation type="journal article" date="2019" name="Microbiol. Resour. Announc.">
        <title>Complete Genome Sequence of Halomonas sulfidaeris Strain Esulfide1 Isolated from a Metal Sulfide Rock at a Depth of 2,200 Meters, Obtained Using Nanopore Sequencing.</title>
        <authorList>
            <person name="Saito M."/>
            <person name="Nishigata A."/>
            <person name="Galipon J."/>
            <person name="Arakawa K."/>
        </authorList>
    </citation>
    <scope>NUCLEOTIDE SEQUENCE [LARGE SCALE GENOMIC DNA]</scope>
    <source>
        <strain evidence="2 3">ATCC BAA-803</strain>
    </source>
</reference>
<accession>A0A455U6R4</accession>
<protein>
    <recommendedName>
        <fullName evidence="1">Peptidase S9 prolyl oligopeptidase catalytic domain-containing protein</fullName>
    </recommendedName>
</protein>
<dbReference type="EMBL" id="AP019514">
    <property type="protein sequence ID" value="BBI61806.1"/>
    <property type="molecule type" value="Genomic_DNA"/>
</dbReference>
<evidence type="ECO:0000313" key="3">
    <source>
        <dbReference type="Proteomes" id="UP000320231"/>
    </source>
</evidence>
<dbReference type="Gene3D" id="3.40.50.1820">
    <property type="entry name" value="alpha/beta hydrolase"/>
    <property type="match status" value="1"/>
</dbReference>
<evidence type="ECO:0000259" key="1">
    <source>
        <dbReference type="Pfam" id="PF00326"/>
    </source>
</evidence>
<dbReference type="KEGG" id="hsr:HSBAA_31120"/>
<dbReference type="Pfam" id="PF00326">
    <property type="entry name" value="Peptidase_S9"/>
    <property type="match status" value="1"/>
</dbReference>
<dbReference type="Proteomes" id="UP000320231">
    <property type="component" value="Chromosome"/>
</dbReference>
<name>A0A455U6R4_9GAMM</name>
<proteinExistence type="predicted"/>
<evidence type="ECO:0000313" key="2">
    <source>
        <dbReference type="EMBL" id="BBI61806.1"/>
    </source>
</evidence>
<organism evidence="2 3">
    <name type="scientific">Vreelandella sulfidaeris</name>
    <dbReference type="NCBI Taxonomy" id="115553"/>
    <lineage>
        <taxon>Bacteria</taxon>
        <taxon>Pseudomonadati</taxon>
        <taxon>Pseudomonadota</taxon>
        <taxon>Gammaproteobacteria</taxon>
        <taxon>Oceanospirillales</taxon>
        <taxon>Halomonadaceae</taxon>
        <taxon>Vreelandella</taxon>
    </lineage>
</organism>
<dbReference type="InterPro" id="IPR029058">
    <property type="entry name" value="AB_hydrolase_fold"/>
</dbReference>
<gene>
    <name evidence="2" type="ORF">HSBAA_31120</name>
</gene>
<feature type="domain" description="Peptidase S9 prolyl oligopeptidase catalytic" evidence="1">
    <location>
        <begin position="2"/>
        <end position="116"/>
    </location>
</feature>
<dbReference type="SUPFAM" id="SSF53474">
    <property type="entry name" value="alpha/beta-Hydrolases"/>
    <property type="match status" value="1"/>
</dbReference>
<sequence>MAGTSLYGVTDAVSLAQQTHRFESGYLDWLLGDETQKQQRSPMHALAQSAHQVNVLLIQGELDKVVVPEQAHRLARQLEKSGGRAEVLIFDNESHGMQNPQNRMTMIKQELAFYQTLSP</sequence>
<dbReference type="GO" id="GO:0008236">
    <property type="term" value="F:serine-type peptidase activity"/>
    <property type="evidence" value="ECO:0007669"/>
    <property type="project" value="InterPro"/>
</dbReference>